<dbReference type="GO" id="GO:0034039">
    <property type="term" value="F:8-oxo-7,8-dihydroguanine DNA N-glycosylase activity"/>
    <property type="evidence" value="ECO:0007669"/>
    <property type="project" value="TreeGrafter"/>
</dbReference>
<dbReference type="EMBL" id="BPVZ01000214">
    <property type="protein sequence ID" value="GKV46697.1"/>
    <property type="molecule type" value="Genomic_DNA"/>
</dbReference>
<dbReference type="SUPFAM" id="SSF48150">
    <property type="entry name" value="DNA-glycosylase"/>
    <property type="match status" value="1"/>
</dbReference>
<dbReference type="PANTHER" id="PTHR10242:SF4">
    <property type="entry name" value="OS07G0657600 PROTEIN"/>
    <property type="match status" value="1"/>
</dbReference>
<dbReference type="InterPro" id="IPR011257">
    <property type="entry name" value="DNA_glycosylase"/>
</dbReference>
<dbReference type="PANTHER" id="PTHR10242">
    <property type="entry name" value="8-OXOGUANINE DNA GLYCOSYLASE"/>
    <property type="match status" value="1"/>
</dbReference>
<evidence type="ECO:0000313" key="1">
    <source>
        <dbReference type="EMBL" id="GKV46697.1"/>
    </source>
</evidence>
<proteinExistence type="predicted"/>
<dbReference type="GO" id="GO:0006285">
    <property type="term" value="P:base-excision repair, AP site formation"/>
    <property type="evidence" value="ECO:0007669"/>
    <property type="project" value="TreeGrafter"/>
</dbReference>
<protein>
    <recommendedName>
        <fullName evidence="3">HhH-GPD domain-containing protein</fullName>
    </recommendedName>
</protein>
<name>A0AAV5MB74_9ROSI</name>
<comment type="caution">
    <text evidence="1">The sequence shown here is derived from an EMBL/GenBank/DDBJ whole genome shotgun (WGS) entry which is preliminary data.</text>
</comment>
<evidence type="ECO:0008006" key="3">
    <source>
        <dbReference type="Google" id="ProtNLM"/>
    </source>
</evidence>
<dbReference type="AlphaFoldDB" id="A0AAV5MB74"/>
<dbReference type="Proteomes" id="UP001054252">
    <property type="component" value="Unassembled WGS sequence"/>
</dbReference>
<keyword evidence="2" id="KW-1185">Reference proteome</keyword>
<reference evidence="1 2" key="1">
    <citation type="journal article" date="2021" name="Commun. Biol.">
        <title>The genome of Shorea leprosula (Dipterocarpaceae) highlights the ecological relevance of drought in aseasonal tropical rainforests.</title>
        <authorList>
            <person name="Ng K.K.S."/>
            <person name="Kobayashi M.J."/>
            <person name="Fawcett J.A."/>
            <person name="Hatakeyama M."/>
            <person name="Paape T."/>
            <person name="Ng C.H."/>
            <person name="Ang C.C."/>
            <person name="Tnah L.H."/>
            <person name="Lee C.T."/>
            <person name="Nishiyama T."/>
            <person name="Sese J."/>
            <person name="O'Brien M.J."/>
            <person name="Copetti D."/>
            <person name="Mohd Noor M.I."/>
            <person name="Ong R.C."/>
            <person name="Putra M."/>
            <person name="Sireger I.Z."/>
            <person name="Indrioko S."/>
            <person name="Kosugi Y."/>
            <person name="Izuno A."/>
            <person name="Isagi Y."/>
            <person name="Lee S.L."/>
            <person name="Shimizu K.K."/>
        </authorList>
    </citation>
    <scope>NUCLEOTIDE SEQUENCE [LARGE SCALE GENOMIC DNA]</scope>
    <source>
        <strain evidence="1">214</strain>
    </source>
</reference>
<organism evidence="1 2">
    <name type="scientific">Rubroshorea leprosula</name>
    <dbReference type="NCBI Taxonomy" id="152421"/>
    <lineage>
        <taxon>Eukaryota</taxon>
        <taxon>Viridiplantae</taxon>
        <taxon>Streptophyta</taxon>
        <taxon>Embryophyta</taxon>
        <taxon>Tracheophyta</taxon>
        <taxon>Spermatophyta</taxon>
        <taxon>Magnoliopsida</taxon>
        <taxon>eudicotyledons</taxon>
        <taxon>Gunneridae</taxon>
        <taxon>Pentapetalae</taxon>
        <taxon>rosids</taxon>
        <taxon>malvids</taxon>
        <taxon>Malvales</taxon>
        <taxon>Dipterocarpaceae</taxon>
        <taxon>Rubroshorea</taxon>
    </lineage>
</organism>
<dbReference type="InterPro" id="IPR052054">
    <property type="entry name" value="Oxidative_DNA_repair_enzyme"/>
</dbReference>
<sequence>MLVQNQQTKADAESHSDLAINSEKINTENLTPSFLPIEVEAEHALGENLRCFQTLDETGEDNLQFAHGMESNVCKQFGNFPSPKELANLDENFLAKRCSLGYRAGRILKLAQGIVEGRIQLTQLEEVCKEASLSSYGMLAAQLSQLDGFGPFTCANVLMCMGFYHVIPTDSETLRHLKQVHARKSTIQTVERDVEVIYGKYAPFQFLAYWAELWNFYEQRFGRLSQLPPSDYKLITASNMRMKAIHQTKRGKASCVKLA</sequence>
<evidence type="ECO:0000313" key="2">
    <source>
        <dbReference type="Proteomes" id="UP001054252"/>
    </source>
</evidence>
<dbReference type="Gene3D" id="1.10.340.30">
    <property type="entry name" value="Hypothetical protein, domain 2"/>
    <property type="match status" value="1"/>
</dbReference>
<gene>
    <name evidence="1" type="ORF">SLEP1_g53674</name>
</gene>
<accession>A0AAV5MB74</accession>
<dbReference type="GO" id="GO:0005634">
    <property type="term" value="C:nucleus"/>
    <property type="evidence" value="ECO:0007669"/>
    <property type="project" value="TreeGrafter"/>
</dbReference>